<gene>
    <name evidence="1" type="ORF">FEM48_Zijuj02G0189300</name>
</gene>
<comment type="caution">
    <text evidence="1">The sequence shown here is derived from an EMBL/GenBank/DDBJ whole genome shotgun (WGS) entry which is preliminary data.</text>
</comment>
<dbReference type="PANTHER" id="PTHR35546">
    <property type="entry name" value="F-BOX PROTEIN INTERACTION DOMAIN PROTEIN-RELATED"/>
    <property type="match status" value="1"/>
</dbReference>
<protein>
    <submittedName>
        <fullName evidence="1">Uncharacterized protein</fullName>
    </submittedName>
</protein>
<proteinExistence type="predicted"/>
<dbReference type="AlphaFoldDB" id="A0A978VXE2"/>
<sequence length="333" mass="38207">MKFESCGGCSGLVMEDLREELLAEILVRTSAKDVFSDVADINFVSVPLETEPERIQPSWVLIDYYNGLELLFDSSFWQYVVFNTTTKQQCYLPKALEHSRKFHFLVALAFDPIESLHYRVVQMSEPKSMDMHFTYFRGVLYWMVSSSNILCIDLDNLAKTPTCLLHVPYREKAVVARVNDAKREVDSSDMCKIGRLGVSMNHLYYCRRVSRLGAFCVWFYVDGGNSNGPGEWVLKFSVSHRYLQDIIFDQLSLRRETWIEPIAVSPNADVLFVGAKDWILSYHIESKKLQLVYEGAPNRGVDCYFFPLFMLCKCTCLVQFYKLGDGSAVSSPL</sequence>
<dbReference type="InterPro" id="IPR055290">
    <property type="entry name" value="At3g26010-like"/>
</dbReference>
<name>A0A978VXE2_ZIZJJ</name>
<dbReference type="Proteomes" id="UP000813462">
    <property type="component" value="Unassembled WGS sequence"/>
</dbReference>
<reference evidence="1" key="1">
    <citation type="journal article" date="2021" name="Front. Plant Sci.">
        <title>Chromosome-Scale Genome Assembly for Chinese Sour Jujube and Insights Into Its Genome Evolution and Domestication Signature.</title>
        <authorList>
            <person name="Shen L.-Y."/>
            <person name="Luo H."/>
            <person name="Wang X.-L."/>
            <person name="Wang X.-M."/>
            <person name="Qiu X.-J."/>
            <person name="Liu H."/>
            <person name="Zhou S.-S."/>
            <person name="Jia K.-H."/>
            <person name="Nie S."/>
            <person name="Bao Y.-T."/>
            <person name="Zhang R.-G."/>
            <person name="Yun Q.-Z."/>
            <person name="Chai Y.-H."/>
            <person name="Lu J.-Y."/>
            <person name="Li Y."/>
            <person name="Zhao S.-W."/>
            <person name="Mao J.-F."/>
            <person name="Jia S.-G."/>
            <person name="Mao Y.-M."/>
        </authorList>
    </citation>
    <scope>NUCLEOTIDE SEQUENCE</scope>
    <source>
        <strain evidence="1">AT0</strain>
        <tissue evidence="1">Leaf</tissue>
    </source>
</reference>
<evidence type="ECO:0000313" key="2">
    <source>
        <dbReference type="Proteomes" id="UP000813462"/>
    </source>
</evidence>
<evidence type="ECO:0000313" key="1">
    <source>
        <dbReference type="EMBL" id="KAH7543487.1"/>
    </source>
</evidence>
<dbReference type="PANTHER" id="PTHR35546:SF25">
    <property type="entry name" value="F-BOX DOMAIN-CONTAINING PROTEIN"/>
    <property type="match status" value="1"/>
</dbReference>
<accession>A0A978VXE2</accession>
<dbReference type="EMBL" id="JAEACU010000002">
    <property type="protein sequence ID" value="KAH7543487.1"/>
    <property type="molecule type" value="Genomic_DNA"/>
</dbReference>
<organism evidence="1 2">
    <name type="scientific">Ziziphus jujuba var. spinosa</name>
    <dbReference type="NCBI Taxonomy" id="714518"/>
    <lineage>
        <taxon>Eukaryota</taxon>
        <taxon>Viridiplantae</taxon>
        <taxon>Streptophyta</taxon>
        <taxon>Embryophyta</taxon>
        <taxon>Tracheophyta</taxon>
        <taxon>Spermatophyta</taxon>
        <taxon>Magnoliopsida</taxon>
        <taxon>eudicotyledons</taxon>
        <taxon>Gunneridae</taxon>
        <taxon>Pentapetalae</taxon>
        <taxon>rosids</taxon>
        <taxon>fabids</taxon>
        <taxon>Rosales</taxon>
        <taxon>Rhamnaceae</taxon>
        <taxon>Paliureae</taxon>
        <taxon>Ziziphus</taxon>
    </lineage>
</organism>